<dbReference type="InterPro" id="IPR021115">
    <property type="entry name" value="Pyridoxal-P_BS"/>
</dbReference>
<protein>
    <submittedName>
        <fullName evidence="8">Aromatic-L-amino-acid decarboxylase</fullName>
        <ecNumber evidence="8">4.1.1.28</ecNumber>
    </submittedName>
</protein>
<organism evidence="8 9">
    <name type="scientific">Thanatephorus cucumeris (strain AG1-IB / isolate 7/3/14)</name>
    <name type="common">Lettuce bottom rot fungus</name>
    <name type="synonym">Rhizoctonia solani</name>
    <dbReference type="NCBI Taxonomy" id="1108050"/>
    <lineage>
        <taxon>Eukaryota</taxon>
        <taxon>Fungi</taxon>
        <taxon>Dikarya</taxon>
        <taxon>Basidiomycota</taxon>
        <taxon>Agaricomycotina</taxon>
        <taxon>Agaricomycetes</taxon>
        <taxon>Cantharellales</taxon>
        <taxon>Ceratobasidiaceae</taxon>
        <taxon>Rhizoctonia</taxon>
        <taxon>Rhizoctonia solani AG-1</taxon>
    </lineage>
</organism>
<comment type="cofactor">
    <cofactor evidence="1 6 7">
        <name>pyridoxal 5'-phosphate</name>
        <dbReference type="ChEBI" id="CHEBI:597326"/>
    </cofactor>
</comment>
<dbReference type="AlphaFoldDB" id="M5C1S2"/>
<dbReference type="GO" id="GO:0006520">
    <property type="term" value="P:amino acid metabolic process"/>
    <property type="evidence" value="ECO:0007669"/>
    <property type="project" value="InterPro"/>
</dbReference>
<evidence type="ECO:0000256" key="2">
    <source>
        <dbReference type="ARBA" id="ARBA00009533"/>
    </source>
</evidence>
<dbReference type="InterPro" id="IPR015424">
    <property type="entry name" value="PyrdxlP-dep_Trfase"/>
</dbReference>
<evidence type="ECO:0000313" key="9">
    <source>
        <dbReference type="Proteomes" id="UP000012065"/>
    </source>
</evidence>
<dbReference type="GO" id="GO:0004058">
    <property type="term" value="F:aromatic-L-amino-acid decarboxylase activity"/>
    <property type="evidence" value="ECO:0007669"/>
    <property type="project" value="UniProtKB-EC"/>
</dbReference>
<dbReference type="PROSITE" id="PS00392">
    <property type="entry name" value="DDC_GAD_HDC_YDC"/>
    <property type="match status" value="1"/>
</dbReference>
<dbReference type="GO" id="GO:0005737">
    <property type="term" value="C:cytoplasm"/>
    <property type="evidence" value="ECO:0007669"/>
    <property type="project" value="TreeGrafter"/>
</dbReference>
<dbReference type="InterPro" id="IPR015421">
    <property type="entry name" value="PyrdxlP-dep_Trfase_major"/>
</dbReference>
<gene>
    <name evidence="8" type="ORF">BN14_03818</name>
</gene>
<proteinExistence type="inferred from homology"/>
<dbReference type="GO" id="GO:0019752">
    <property type="term" value="P:carboxylic acid metabolic process"/>
    <property type="evidence" value="ECO:0007669"/>
    <property type="project" value="InterPro"/>
</dbReference>
<dbReference type="SUPFAM" id="SSF53383">
    <property type="entry name" value="PLP-dependent transferases"/>
    <property type="match status" value="1"/>
</dbReference>
<evidence type="ECO:0000256" key="3">
    <source>
        <dbReference type="ARBA" id="ARBA00022793"/>
    </source>
</evidence>
<dbReference type="PANTHER" id="PTHR11999">
    <property type="entry name" value="GROUP II PYRIDOXAL-5-PHOSPHATE DECARBOXYLASE"/>
    <property type="match status" value="1"/>
</dbReference>
<dbReference type="InterPro" id="IPR015422">
    <property type="entry name" value="PyrdxlP-dep_Trfase_small"/>
</dbReference>
<reference evidence="8 9" key="1">
    <citation type="journal article" date="2013" name="J. Biotechnol.">
        <title>Establishment and interpretation of the genome sequence of the phytopathogenic fungus Rhizoctonia solani AG1-IB isolate 7/3/14.</title>
        <authorList>
            <person name="Wibberg D.W."/>
            <person name="Jelonek L.J."/>
            <person name="Rupp O.R."/>
            <person name="Hennig M.H."/>
            <person name="Eikmeyer F.E."/>
            <person name="Goesmann A.G."/>
            <person name="Hartmann A.H."/>
            <person name="Borriss R.B."/>
            <person name="Grosch R.G."/>
            <person name="Puehler A.P."/>
            <person name="Schlueter A.S."/>
        </authorList>
    </citation>
    <scope>NUCLEOTIDE SEQUENCE [LARGE SCALE GENOMIC DNA]</scope>
    <source>
        <strain evidence="9">AG1-IB / isolate 7/3/14</strain>
    </source>
</reference>
<dbReference type="Pfam" id="PF00282">
    <property type="entry name" value="Pyridoxal_deC"/>
    <property type="match status" value="1"/>
</dbReference>
<dbReference type="InterPro" id="IPR002129">
    <property type="entry name" value="PyrdxlP-dep_de-COase"/>
</dbReference>
<accession>M5C1S2</accession>
<name>M5C1S2_THACB</name>
<dbReference type="Proteomes" id="UP000012065">
    <property type="component" value="Unassembled WGS sequence"/>
</dbReference>
<comment type="similarity">
    <text evidence="2 7">Belongs to the group II decarboxylase family.</text>
</comment>
<keyword evidence="3" id="KW-0210">Decarboxylase</keyword>
<evidence type="ECO:0000313" key="8">
    <source>
        <dbReference type="EMBL" id="CCO29797.1"/>
    </source>
</evidence>
<evidence type="ECO:0000256" key="5">
    <source>
        <dbReference type="ARBA" id="ARBA00023239"/>
    </source>
</evidence>
<dbReference type="PRINTS" id="PR00800">
    <property type="entry name" value="YHDCRBOXLASE"/>
</dbReference>
<evidence type="ECO:0000256" key="4">
    <source>
        <dbReference type="ARBA" id="ARBA00022898"/>
    </source>
</evidence>
<keyword evidence="4 6" id="KW-0663">Pyridoxal phosphate</keyword>
<evidence type="ECO:0000256" key="7">
    <source>
        <dbReference type="RuleBase" id="RU000382"/>
    </source>
</evidence>
<sequence>MRTRQTAPITFRRAAYAAVDAICDYQKSLEDLPVVAQVEPGYLGKLLPKEAPTKGESFDVIAKDFQEYIMPGMTHWQHPSFFAYFPVANTFESVLADMLAGSVTNPGFNWACSPACTELEMLVMDWAAKLFGLDPTFYVDSKSGGGVLLTTASDSALTAVVAARSRYTRAHPDVPLDKLVIYGTSQTHSLGAKAALILGLQFRAIEVYAKDNYALRGESLVKVIEEDRKDGKHPFVMTATVGTTSSGAIDNIEEVGQALTKYPDIWLHIDAAWAGVALACPEFREISYLDAINQYAHSFCTNFHKWGLVNFDCSTLWVRERTLLTDALDVTPEFLRTKQADAGAVIDYRNWHLALGRRFRSLKVWFVLRSFGVEGFQAHIRKGVELAKSFESLVEQSTLFEIVTPRSFALVVFRLRAPTTLPTPAASTPVEGSGLNQETQLVAGASPDTTTTEARLTQPSQSKANALNRAFYARVSARKTILLTQTDLTGIFCIRMAIGTARTEEKHIREAFDLLVEEAQATLREWKD</sequence>
<evidence type="ECO:0000256" key="6">
    <source>
        <dbReference type="PIRSR" id="PIRSR602129-50"/>
    </source>
</evidence>
<dbReference type="HOGENOM" id="CLU_011856_3_1_1"/>
<keyword evidence="5 7" id="KW-0456">Lyase</keyword>
<dbReference type="InterPro" id="IPR010977">
    <property type="entry name" value="Aromatic_deC"/>
</dbReference>
<dbReference type="GO" id="GO:0030170">
    <property type="term" value="F:pyridoxal phosphate binding"/>
    <property type="evidence" value="ECO:0007669"/>
    <property type="project" value="InterPro"/>
</dbReference>
<dbReference type="PANTHER" id="PTHR11999:SF70">
    <property type="entry name" value="MIP05841P"/>
    <property type="match status" value="1"/>
</dbReference>
<dbReference type="Gene3D" id="3.90.1150.10">
    <property type="entry name" value="Aspartate Aminotransferase, domain 1"/>
    <property type="match status" value="1"/>
</dbReference>
<dbReference type="EC" id="4.1.1.28" evidence="8"/>
<comment type="caution">
    <text evidence="8">The sequence shown here is derived from an EMBL/GenBank/DDBJ whole genome shotgun (WGS) entry which is preliminary data.</text>
</comment>
<dbReference type="EMBL" id="CAOJ01005460">
    <property type="protein sequence ID" value="CCO29797.1"/>
    <property type="molecule type" value="Genomic_DNA"/>
</dbReference>
<feature type="modified residue" description="N6-(pyridoxal phosphate)lysine" evidence="6">
    <location>
        <position position="305"/>
    </location>
</feature>
<dbReference type="Gene3D" id="1.20.1340.10">
    <property type="entry name" value="dopa decarboxylase, N-terminal domain"/>
    <property type="match status" value="1"/>
</dbReference>
<evidence type="ECO:0000256" key="1">
    <source>
        <dbReference type="ARBA" id="ARBA00001933"/>
    </source>
</evidence>
<dbReference type="Gene3D" id="3.40.640.10">
    <property type="entry name" value="Type I PLP-dependent aspartate aminotransferase-like (Major domain)"/>
    <property type="match status" value="1"/>
</dbReference>